<dbReference type="PANTHER" id="PTHR10509:SF14">
    <property type="entry name" value="CAFFEOYL-COA O-METHYLTRANSFERASE 3-RELATED"/>
    <property type="match status" value="1"/>
</dbReference>
<dbReference type="InterPro" id="IPR029063">
    <property type="entry name" value="SAM-dependent_MTases_sf"/>
</dbReference>
<dbReference type="OrthoDB" id="9799672at2"/>
<organism evidence="4 5">
    <name type="scientific">Actinomadura rayongensis</name>
    <dbReference type="NCBI Taxonomy" id="1429076"/>
    <lineage>
        <taxon>Bacteria</taxon>
        <taxon>Bacillati</taxon>
        <taxon>Actinomycetota</taxon>
        <taxon>Actinomycetes</taxon>
        <taxon>Streptosporangiales</taxon>
        <taxon>Thermomonosporaceae</taxon>
        <taxon>Actinomadura</taxon>
    </lineage>
</organism>
<dbReference type="InterPro" id="IPR050362">
    <property type="entry name" value="Cation-dep_OMT"/>
</dbReference>
<accession>A0A6I4WBY1</accession>
<evidence type="ECO:0000256" key="3">
    <source>
        <dbReference type="ARBA" id="ARBA00022691"/>
    </source>
</evidence>
<dbReference type="RefSeq" id="WP_161104007.1">
    <property type="nucleotide sequence ID" value="NZ_JBHLYI010000004.1"/>
</dbReference>
<dbReference type="Proteomes" id="UP000431901">
    <property type="component" value="Unassembled WGS sequence"/>
</dbReference>
<dbReference type="EMBL" id="WUTW01000003">
    <property type="protein sequence ID" value="MXQ65785.1"/>
    <property type="molecule type" value="Genomic_DNA"/>
</dbReference>
<protein>
    <submittedName>
        <fullName evidence="4">O-methyltransferase</fullName>
    </submittedName>
</protein>
<dbReference type="SUPFAM" id="SSF53335">
    <property type="entry name" value="S-adenosyl-L-methionine-dependent methyltransferases"/>
    <property type="match status" value="1"/>
</dbReference>
<keyword evidence="5" id="KW-1185">Reference proteome</keyword>
<reference evidence="4 5" key="1">
    <citation type="submission" date="2019-12" db="EMBL/GenBank/DDBJ databases">
        <title>Nocardia macrotermitis sp. nov. and Nocardia aurantia sp. nov., isolated from the gut of the fungus growing-termite Macrotermes natalensis.</title>
        <authorList>
            <person name="Christine B."/>
            <person name="Rene B."/>
        </authorList>
    </citation>
    <scope>NUCLEOTIDE SEQUENCE [LARGE SCALE GENOMIC DNA]</scope>
    <source>
        <strain evidence="4 5">DSM 102126</strain>
    </source>
</reference>
<dbReference type="InterPro" id="IPR002935">
    <property type="entry name" value="SAM_O-MeTrfase"/>
</dbReference>
<keyword evidence="1 4" id="KW-0489">Methyltransferase</keyword>
<evidence type="ECO:0000256" key="1">
    <source>
        <dbReference type="ARBA" id="ARBA00022603"/>
    </source>
</evidence>
<evidence type="ECO:0000313" key="5">
    <source>
        <dbReference type="Proteomes" id="UP000431901"/>
    </source>
</evidence>
<dbReference type="Pfam" id="PF01596">
    <property type="entry name" value="Methyltransf_3"/>
    <property type="match status" value="1"/>
</dbReference>
<gene>
    <name evidence="4" type="ORF">GQ466_17315</name>
</gene>
<evidence type="ECO:0000256" key="2">
    <source>
        <dbReference type="ARBA" id="ARBA00022679"/>
    </source>
</evidence>
<dbReference type="Gene3D" id="3.40.50.150">
    <property type="entry name" value="Vaccinia Virus protein VP39"/>
    <property type="match status" value="1"/>
</dbReference>
<keyword evidence="2 4" id="KW-0808">Transferase</keyword>
<proteinExistence type="predicted"/>
<keyword evidence="3" id="KW-0949">S-adenosyl-L-methionine</keyword>
<dbReference type="GO" id="GO:0008757">
    <property type="term" value="F:S-adenosylmethionine-dependent methyltransferase activity"/>
    <property type="evidence" value="ECO:0007669"/>
    <property type="project" value="TreeGrafter"/>
</dbReference>
<evidence type="ECO:0000313" key="4">
    <source>
        <dbReference type="EMBL" id="MXQ65785.1"/>
    </source>
</evidence>
<sequence>MASAESVALTAELRAYVVAHGLPPDAVARRLIDRTAALGGVAEMQVPPEQGALLTWLARLLGARLAVEVGTFTGYSTLCLARGLAPGGRVVTFDLSQEWTAIARAAWREAGVDDRVDLRLGPAADGLAALPGDPVVDLAFIDADKPSYVRYWDLIVPRVRPGGLVLADNVLYGGAVADPAVVGNAAAIRAFNDRVRADPRVEAVLLPIADGLTLARRLPDPTGGGS</sequence>
<name>A0A6I4WBY1_9ACTN</name>
<dbReference type="GO" id="GO:0032259">
    <property type="term" value="P:methylation"/>
    <property type="evidence" value="ECO:0007669"/>
    <property type="project" value="UniProtKB-KW"/>
</dbReference>
<dbReference type="PANTHER" id="PTHR10509">
    <property type="entry name" value="O-METHYLTRANSFERASE-RELATED"/>
    <property type="match status" value="1"/>
</dbReference>
<dbReference type="PROSITE" id="PS51682">
    <property type="entry name" value="SAM_OMT_I"/>
    <property type="match status" value="1"/>
</dbReference>
<comment type="caution">
    <text evidence="4">The sequence shown here is derived from an EMBL/GenBank/DDBJ whole genome shotgun (WGS) entry which is preliminary data.</text>
</comment>
<dbReference type="AlphaFoldDB" id="A0A6I4WBY1"/>
<dbReference type="GO" id="GO:0008171">
    <property type="term" value="F:O-methyltransferase activity"/>
    <property type="evidence" value="ECO:0007669"/>
    <property type="project" value="InterPro"/>
</dbReference>